<feature type="signal peptide" evidence="2">
    <location>
        <begin position="1"/>
        <end position="28"/>
    </location>
</feature>
<feature type="region of interest" description="Disordered" evidence="1">
    <location>
        <begin position="68"/>
        <end position="123"/>
    </location>
</feature>
<proteinExistence type="predicted"/>
<evidence type="ECO:0000256" key="1">
    <source>
        <dbReference type="SAM" id="MobiDB-lite"/>
    </source>
</evidence>
<protein>
    <submittedName>
        <fullName evidence="3">Uncharacterized protein</fullName>
    </submittedName>
</protein>
<evidence type="ECO:0000256" key="2">
    <source>
        <dbReference type="SAM" id="SignalP"/>
    </source>
</evidence>
<dbReference type="EMBL" id="PQFZ01000002">
    <property type="protein sequence ID" value="POR55188.1"/>
    <property type="molecule type" value="Genomic_DNA"/>
</dbReference>
<reference evidence="3 4" key="1">
    <citation type="submission" date="2018-01" db="EMBL/GenBank/DDBJ databases">
        <title>Genomic Encyclopedia of Type Strains, Phase III (KMG-III): the genomes of soil and plant-associated and newly described type strains.</title>
        <authorList>
            <person name="Whitman W."/>
        </authorList>
    </citation>
    <scope>NUCLEOTIDE SEQUENCE [LARGE SCALE GENOMIC DNA]</scope>
    <source>
        <strain evidence="3 4">1131</strain>
    </source>
</reference>
<name>A0A2S4MKA4_9HYPH</name>
<keyword evidence="2" id="KW-0732">Signal</keyword>
<gene>
    <name evidence="3" type="ORF">CYD53_10272</name>
</gene>
<dbReference type="AlphaFoldDB" id="A0A2S4MKA4"/>
<feature type="chain" id="PRO_5015676632" evidence="2">
    <location>
        <begin position="29"/>
        <end position="144"/>
    </location>
</feature>
<organism evidence="3 4">
    <name type="scientific">Bosea psychrotolerans</name>
    <dbReference type="NCBI Taxonomy" id="1871628"/>
    <lineage>
        <taxon>Bacteria</taxon>
        <taxon>Pseudomonadati</taxon>
        <taxon>Pseudomonadota</taxon>
        <taxon>Alphaproteobacteria</taxon>
        <taxon>Hyphomicrobiales</taxon>
        <taxon>Boseaceae</taxon>
        <taxon>Bosea</taxon>
    </lineage>
</organism>
<keyword evidence="4" id="KW-1185">Reference proteome</keyword>
<dbReference type="PROSITE" id="PS51257">
    <property type="entry name" value="PROKAR_LIPOPROTEIN"/>
    <property type="match status" value="1"/>
</dbReference>
<sequence>MMTINSRATAACLTGLALAGCMGQTIPAAETITKPTMEAFTQLSAWRPWQPKAEERPQQPQIAVVETVPATEPQPMIVPSTKPLQARKPQPAPTRLAIPKPVAPQPKLIPASTAETPAPLPTTVSCQTFAQPGQRVRMECSPLN</sequence>
<evidence type="ECO:0000313" key="3">
    <source>
        <dbReference type="EMBL" id="POR55188.1"/>
    </source>
</evidence>
<dbReference type="RefSeq" id="WP_103716749.1">
    <property type="nucleotide sequence ID" value="NZ_PQFZ01000002.1"/>
</dbReference>
<evidence type="ECO:0000313" key="4">
    <source>
        <dbReference type="Proteomes" id="UP000236919"/>
    </source>
</evidence>
<accession>A0A2S4MKA4</accession>
<dbReference type="Proteomes" id="UP000236919">
    <property type="component" value="Unassembled WGS sequence"/>
</dbReference>
<comment type="caution">
    <text evidence="3">The sequence shown here is derived from an EMBL/GenBank/DDBJ whole genome shotgun (WGS) entry which is preliminary data.</text>
</comment>